<dbReference type="eggNOG" id="ENOG502RB4T">
    <property type="taxonomic scope" value="Eukaryota"/>
</dbReference>
<sequence>GITLERAVIDITSKEFTPRLRYIAVSRVRTLNNLIFKKLFDFLLFTNRLSVTTIAREADIERRNLERLLPKSGYNTSDTYTRSR</sequence>
<dbReference type="RefSeq" id="XP_016757406.1">
    <property type="nucleotide sequence ID" value="XM_016909219.1"/>
</dbReference>
<reference evidence="1 2" key="1">
    <citation type="journal article" date="2012" name="PLoS Pathog.">
        <title>Diverse lifestyles and strategies of plant pathogenesis encoded in the genomes of eighteen Dothideomycetes fungi.</title>
        <authorList>
            <person name="Ohm R.A."/>
            <person name="Feau N."/>
            <person name="Henrissat B."/>
            <person name="Schoch C.L."/>
            <person name="Horwitz B.A."/>
            <person name="Barry K.W."/>
            <person name="Condon B.J."/>
            <person name="Copeland A.C."/>
            <person name="Dhillon B."/>
            <person name="Glaser F."/>
            <person name="Hesse C.N."/>
            <person name="Kosti I."/>
            <person name="LaButti K."/>
            <person name="Lindquist E.A."/>
            <person name="Lucas S."/>
            <person name="Salamov A.A."/>
            <person name="Bradshaw R.E."/>
            <person name="Ciuffetti L."/>
            <person name="Hamelin R.C."/>
            <person name="Kema G.H.J."/>
            <person name="Lawrence C."/>
            <person name="Scott J.A."/>
            <person name="Spatafora J.W."/>
            <person name="Turgeon B.G."/>
            <person name="de Wit P.J.G.M."/>
            <person name="Zhong S."/>
            <person name="Goodwin S.B."/>
            <person name="Grigoriev I.V."/>
        </authorList>
    </citation>
    <scope>NUCLEOTIDE SEQUENCE [LARGE SCALE GENOMIC DNA]</scope>
    <source>
        <strain evidence="1 2">SO2202</strain>
    </source>
</reference>
<dbReference type="AlphaFoldDB" id="N1QDA4"/>
<evidence type="ECO:0000313" key="2">
    <source>
        <dbReference type="Proteomes" id="UP000016931"/>
    </source>
</evidence>
<feature type="non-terminal residue" evidence="1">
    <location>
        <position position="1"/>
    </location>
</feature>
<dbReference type="GeneID" id="27906356"/>
<protein>
    <submittedName>
        <fullName evidence="1">Uncharacterized protein</fullName>
    </submittedName>
</protein>
<dbReference type="HOGENOM" id="CLU_2628747_0_0_1"/>
<dbReference type="Proteomes" id="UP000016931">
    <property type="component" value="Unassembled WGS sequence"/>
</dbReference>
<accession>N1QDA4</accession>
<dbReference type="OrthoDB" id="3942766at2759"/>
<name>N1QDA4_SPHMS</name>
<proteinExistence type="predicted"/>
<dbReference type="EMBL" id="KB456269">
    <property type="protein sequence ID" value="EMF09285.1"/>
    <property type="molecule type" value="Genomic_DNA"/>
</dbReference>
<keyword evidence="2" id="KW-1185">Reference proteome</keyword>
<evidence type="ECO:0000313" key="1">
    <source>
        <dbReference type="EMBL" id="EMF09285.1"/>
    </source>
</evidence>
<gene>
    <name evidence="1" type="ORF">SEPMUDRAFT_52259</name>
</gene>
<organism evidence="1 2">
    <name type="scientific">Sphaerulina musiva (strain SO2202)</name>
    <name type="common">Poplar stem canker fungus</name>
    <name type="synonym">Septoria musiva</name>
    <dbReference type="NCBI Taxonomy" id="692275"/>
    <lineage>
        <taxon>Eukaryota</taxon>
        <taxon>Fungi</taxon>
        <taxon>Dikarya</taxon>
        <taxon>Ascomycota</taxon>
        <taxon>Pezizomycotina</taxon>
        <taxon>Dothideomycetes</taxon>
        <taxon>Dothideomycetidae</taxon>
        <taxon>Mycosphaerellales</taxon>
        <taxon>Mycosphaerellaceae</taxon>
        <taxon>Sphaerulina</taxon>
    </lineage>
</organism>
<dbReference type="STRING" id="692275.N1QDA4"/>